<dbReference type="GO" id="GO:0018578">
    <property type="term" value="F:protocatechuate 3,4-dioxygenase activity"/>
    <property type="evidence" value="ECO:0007669"/>
    <property type="project" value="UniProtKB-EC"/>
</dbReference>
<dbReference type="NCBIfam" id="TIGR02423">
    <property type="entry name" value="protocat_alph"/>
    <property type="match status" value="1"/>
</dbReference>
<dbReference type="InterPro" id="IPR050770">
    <property type="entry name" value="Intradiol_RC_Dioxygenase"/>
</dbReference>
<gene>
    <name evidence="6" type="primary">pcaG</name>
    <name evidence="5" type="ORF">KUL25_14860</name>
    <name evidence="6" type="ORF">KUL25_14865</name>
</gene>
<dbReference type="SUPFAM" id="SSF49482">
    <property type="entry name" value="Aromatic compound dioxygenase"/>
    <property type="match status" value="1"/>
</dbReference>
<keyword evidence="3 6" id="KW-0560">Oxidoreductase</keyword>
<evidence type="ECO:0000256" key="1">
    <source>
        <dbReference type="ARBA" id="ARBA00007825"/>
    </source>
</evidence>
<dbReference type="Gene3D" id="2.60.130.10">
    <property type="entry name" value="Aromatic compound dioxygenase"/>
    <property type="match status" value="1"/>
</dbReference>
<sequence>MADLKETPSQTAGPYVHIGLATEAAGFSAFAPYGANIAGPDAAGEQIRVEGVILDGEGAPMTDALLEIWQADAQGRYSDTQDDTGNNTGFTGFGRAVPDFETGQFAFDTIKPGATDGAPCLHLWLVARGINLGLHTRMYFDDEPDANATDPVLNALDPARRPTLIATRNGNAYRFDIRVQGDNETVFFDV</sequence>
<evidence type="ECO:0000313" key="6">
    <source>
        <dbReference type="EMBL" id="QXL86723.1"/>
    </source>
</evidence>
<dbReference type="CDD" id="cd03463">
    <property type="entry name" value="3_4-PCD_alpha"/>
    <property type="match status" value="1"/>
</dbReference>
<evidence type="ECO:0000259" key="4">
    <source>
        <dbReference type="PROSITE" id="PS00083"/>
    </source>
</evidence>
<dbReference type="PROSITE" id="PS00083">
    <property type="entry name" value="INTRADIOL_DIOXYGENAS"/>
    <property type="match status" value="1"/>
</dbReference>
<dbReference type="RefSeq" id="WP_257893661.1">
    <property type="nucleotide sequence ID" value="NZ_JAIMBW010000001.1"/>
</dbReference>
<dbReference type="EC" id="1.13.11.3" evidence="6"/>
<proteinExistence type="inferred from homology"/>
<dbReference type="InterPro" id="IPR000627">
    <property type="entry name" value="Intradiol_dOase_C"/>
</dbReference>
<evidence type="ECO:0000313" key="5">
    <source>
        <dbReference type="EMBL" id="MBY4894037.1"/>
    </source>
</evidence>
<keyword evidence="7" id="KW-1185">Reference proteome</keyword>
<accession>A0A975YEU3</accession>
<dbReference type="InterPro" id="IPR015889">
    <property type="entry name" value="Intradiol_dOase_core"/>
</dbReference>
<dbReference type="GO" id="GO:0008199">
    <property type="term" value="F:ferric iron binding"/>
    <property type="evidence" value="ECO:0007669"/>
    <property type="project" value="InterPro"/>
</dbReference>
<protein>
    <submittedName>
        <fullName evidence="6">Protocatechuate 3,4-dioxygenase subunit alpha</fullName>
        <ecNumber evidence="6">1.13.11.3</ecNumber>
    </submittedName>
</protein>
<dbReference type="InterPro" id="IPR012786">
    <property type="entry name" value="Protocat_dOase_a"/>
</dbReference>
<dbReference type="EMBL" id="CP078073">
    <property type="protein sequence ID" value="QXL86723.1"/>
    <property type="molecule type" value="Genomic_DNA"/>
</dbReference>
<reference evidence="6 7" key="1">
    <citation type="submission" date="2021-07" db="EMBL/GenBank/DDBJ databases">
        <title>Karlodiniumbacter phycospheric gen. nov., sp. nov., a phycosphere bacterium isolated from karlodinium veneficum.</title>
        <authorList>
            <person name="Peng Y."/>
            <person name="Jiang L."/>
            <person name="Lee J."/>
        </authorList>
    </citation>
    <scope>NUCLEOTIDE SEQUENCE</scope>
    <source>
        <strain evidence="6 7">N5</strain>
    </source>
</reference>
<name>A0A975YEU3_9RHOB</name>
<dbReference type="Pfam" id="PF00775">
    <property type="entry name" value="Dioxygenase_C"/>
    <property type="match status" value="1"/>
</dbReference>
<evidence type="ECO:0000313" key="7">
    <source>
        <dbReference type="Proteomes" id="UP000693972"/>
    </source>
</evidence>
<organism evidence="6">
    <name type="scientific">Gymnodinialimonas phycosphaerae</name>
    <dbReference type="NCBI Taxonomy" id="2841589"/>
    <lineage>
        <taxon>Bacteria</taxon>
        <taxon>Pseudomonadati</taxon>
        <taxon>Pseudomonadota</taxon>
        <taxon>Alphaproteobacteria</taxon>
        <taxon>Rhodobacterales</taxon>
        <taxon>Paracoccaceae</taxon>
        <taxon>Gymnodinialimonas</taxon>
    </lineage>
</organism>
<evidence type="ECO:0000256" key="3">
    <source>
        <dbReference type="ARBA" id="ARBA00023002"/>
    </source>
</evidence>
<dbReference type="AlphaFoldDB" id="A0A975YEU3"/>
<feature type="domain" description="Intradiol ring-cleavage dioxygenases" evidence="4">
    <location>
        <begin position="49"/>
        <end position="77"/>
    </location>
</feature>
<comment type="similarity">
    <text evidence="1">Belongs to the intradiol ring-cleavage dioxygenase family.</text>
</comment>
<dbReference type="PANTHER" id="PTHR33711">
    <property type="entry name" value="DIOXYGENASE, PUTATIVE (AFU_ORTHOLOGUE AFUA_2G02910)-RELATED"/>
    <property type="match status" value="1"/>
</dbReference>
<dbReference type="PANTHER" id="PTHR33711:SF9">
    <property type="entry name" value="PROTOCATECHUATE 3,4-DIOXYGENASE ALPHA CHAIN"/>
    <property type="match status" value="1"/>
</dbReference>
<dbReference type="Proteomes" id="UP000693972">
    <property type="component" value="Unassembled WGS sequence"/>
</dbReference>
<evidence type="ECO:0000256" key="2">
    <source>
        <dbReference type="ARBA" id="ARBA00022964"/>
    </source>
</evidence>
<dbReference type="EMBL" id="JAIMBW010000001">
    <property type="protein sequence ID" value="MBY4894037.1"/>
    <property type="molecule type" value="Genomic_DNA"/>
</dbReference>
<keyword evidence="2" id="KW-0223">Dioxygenase</keyword>